<comment type="caution">
    <text evidence="6">The sequence shown here is derived from an EMBL/GenBank/DDBJ whole genome shotgun (WGS) entry which is preliminary data.</text>
</comment>
<dbReference type="PANTHER" id="PTHR10142">
    <property type="entry name" value="DNA REPAIR PROTEIN COMPLEMENTING XP-A CELLS"/>
    <property type="match status" value="1"/>
</dbReference>
<reference evidence="6 7" key="1">
    <citation type="journal article" date="2019" name="Sci. Rep.">
        <title>Comparative genomics of chytrid fungi reveal insights into the obligate biotrophic and pathogenic lifestyle of Synchytrium endobioticum.</title>
        <authorList>
            <person name="van de Vossenberg B.T.L.H."/>
            <person name="Warris S."/>
            <person name="Nguyen H.D.T."/>
            <person name="van Gent-Pelzer M.P.E."/>
            <person name="Joly D.L."/>
            <person name="van de Geest H.C."/>
            <person name="Bonants P.J.M."/>
            <person name="Smith D.S."/>
            <person name="Levesque C.A."/>
            <person name="van der Lee T.A.J."/>
        </authorList>
    </citation>
    <scope>NUCLEOTIDE SEQUENCE [LARGE SCALE GENOMIC DNA]</scope>
    <source>
        <strain evidence="6 7">JEL517</strain>
    </source>
</reference>
<keyword evidence="7" id="KW-1185">Reference proteome</keyword>
<evidence type="ECO:0000256" key="2">
    <source>
        <dbReference type="ARBA" id="ARBA00022833"/>
    </source>
</evidence>
<feature type="compositionally biased region" description="Basic and acidic residues" evidence="4">
    <location>
        <begin position="35"/>
        <end position="45"/>
    </location>
</feature>
<comment type="subcellular location">
    <subcellularLocation>
        <location evidence="1">Nucleus</location>
    </subcellularLocation>
</comment>
<dbReference type="OrthoDB" id="68328at2759"/>
<dbReference type="InterPro" id="IPR000465">
    <property type="entry name" value="XPA/RAD14"/>
</dbReference>
<evidence type="ECO:0000259" key="5">
    <source>
        <dbReference type="Pfam" id="PF05181"/>
    </source>
</evidence>
<dbReference type="RefSeq" id="XP_031027369.1">
    <property type="nucleotide sequence ID" value="XM_031166514.1"/>
</dbReference>
<dbReference type="GO" id="GO:0000715">
    <property type="term" value="P:nucleotide-excision repair, DNA damage recognition"/>
    <property type="evidence" value="ECO:0007669"/>
    <property type="project" value="TreeGrafter"/>
</dbReference>
<name>A0A507CDP0_9FUNG</name>
<dbReference type="CDD" id="cd21077">
    <property type="entry name" value="DBD_Rad14"/>
    <property type="match status" value="1"/>
</dbReference>
<dbReference type="AlphaFoldDB" id="A0A507CDP0"/>
<dbReference type="InterPro" id="IPR009061">
    <property type="entry name" value="DNA-bd_dom_put_sf"/>
</dbReference>
<evidence type="ECO:0000256" key="1">
    <source>
        <dbReference type="ARBA" id="ARBA00004123"/>
    </source>
</evidence>
<dbReference type="STRING" id="1806994.A0A507CDP0"/>
<evidence type="ECO:0000256" key="3">
    <source>
        <dbReference type="ARBA" id="ARBA00023242"/>
    </source>
</evidence>
<evidence type="ECO:0000313" key="6">
    <source>
        <dbReference type="EMBL" id="TPX37458.1"/>
    </source>
</evidence>
<protein>
    <recommendedName>
        <fullName evidence="5">XPA C-terminal domain-containing protein</fullName>
    </recommendedName>
</protein>
<dbReference type="GO" id="GO:0006284">
    <property type="term" value="P:base-excision repair"/>
    <property type="evidence" value="ECO:0007669"/>
    <property type="project" value="TreeGrafter"/>
</dbReference>
<dbReference type="GO" id="GO:0000110">
    <property type="term" value="C:nucleotide-excision repair factor 1 complex"/>
    <property type="evidence" value="ECO:0007669"/>
    <property type="project" value="TreeGrafter"/>
</dbReference>
<keyword evidence="2" id="KW-0862">Zinc</keyword>
<accession>A0A507CDP0</accession>
<dbReference type="Proteomes" id="UP000319731">
    <property type="component" value="Unassembled WGS sequence"/>
</dbReference>
<dbReference type="GO" id="GO:0070914">
    <property type="term" value="P:UV-damage excision repair"/>
    <property type="evidence" value="ECO:0007669"/>
    <property type="project" value="TreeGrafter"/>
</dbReference>
<feature type="compositionally biased region" description="Polar residues" evidence="4">
    <location>
        <begin position="64"/>
        <end position="73"/>
    </location>
</feature>
<dbReference type="SUPFAM" id="SSF46955">
    <property type="entry name" value="Putative DNA-binding domain"/>
    <property type="match status" value="1"/>
</dbReference>
<dbReference type="GeneID" id="42001811"/>
<evidence type="ECO:0000256" key="4">
    <source>
        <dbReference type="SAM" id="MobiDB-lite"/>
    </source>
</evidence>
<keyword evidence="3" id="KW-0539">Nucleus</keyword>
<feature type="region of interest" description="Disordered" evidence="4">
    <location>
        <begin position="1"/>
        <end position="76"/>
    </location>
</feature>
<feature type="compositionally biased region" description="Low complexity" evidence="4">
    <location>
        <begin position="1"/>
        <end position="14"/>
    </location>
</feature>
<feature type="region of interest" description="Disordered" evidence="4">
    <location>
        <begin position="97"/>
        <end position="120"/>
    </location>
</feature>
<feature type="domain" description="XPA C-terminal" evidence="5">
    <location>
        <begin position="170"/>
        <end position="220"/>
    </location>
</feature>
<dbReference type="PANTHER" id="PTHR10142:SF0">
    <property type="entry name" value="DNA REPAIR PROTEIN COMPLEMENTING XP-A CELLS"/>
    <property type="match status" value="1"/>
</dbReference>
<feature type="compositionally biased region" description="Low complexity" evidence="4">
    <location>
        <begin position="46"/>
        <end position="63"/>
    </location>
</feature>
<dbReference type="InterPro" id="IPR022656">
    <property type="entry name" value="XPA_C"/>
</dbReference>
<organism evidence="6 7">
    <name type="scientific">Synchytrium microbalum</name>
    <dbReference type="NCBI Taxonomy" id="1806994"/>
    <lineage>
        <taxon>Eukaryota</taxon>
        <taxon>Fungi</taxon>
        <taxon>Fungi incertae sedis</taxon>
        <taxon>Chytridiomycota</taxon>
        <taxon>Chytridiomycota incertae sedis</taxon>
        <taxon>Chytridiomycetes</taxon>
        <taxon>Synchytriales</taxon>
        <taxon>Synchytriaceae</taxon>
        <taxon>Synchytrium</taxon>
    </lineage>
</organism>
<feature type="compositionally biased region" description="Basic and acidic residues" evidence="4">
    <location>
        <begin position="111"/>
        <end position="120"/>
    </location>
</feature>
<dbReference type="GO" id="GO:0003684">
    <property type="term" value="F:damaged DNA binding"/>
    <property type="evidence" value="ECO:0007669"/>
    <property type="project" value="InterPro"/>
</dbReference>
<dbReference type="InterPro" id="IPR037129">
    <property type="entry name" value="XPA_sf"/>
</dbReference>
<dbReference type="NCBIfam" id="TIGR00598">
    <property type="entry name" value="rad14"/>
    <property type="match status" value="1"/>
</dbReference>
<sequence length="308" mass="35773">MSSPQHQPQQLSPDQVKRIQENKNMALEKQAARKRAAEQQEDRNRSNAASSSSNAQPGAGSSSTADTSNINNNYKKRKSGMNLKYYEYNLSTMKDSKGGFLVDETPEQEEPQPKAREPQRKAMFEDEPIELDPSLMPRCNECDSMDIEYNYKKHYNVLVCKACIEKLPDKYSLLTKTECAKDYMLTNSELQDRERLPTWEKPNPHKSTWSDMQLFLRQQVEAFALTKYGSLDKMDEVFETREKKKGERKEQKELQKMRELRQKTRTSTWKKVETAHVHTYGEEVYDQATNTYIQTCEDCGISISFESL</sequence>
<dbReference type="EMBL" id="QEAO01000002">
    <property type="protein sequence ID" value="TPX37458.1"/>
    <property type="molecule type" value="Genomic_DNA"/>
</dbReference>
<dbReference type="Pfam" id="PF05181">
    <property type="entry name" value="XPA_C"/>
    <property type="match status" value="1"/>
</dbReference>
<evidence type="ECO:0000313" key="7">
    <source>
        <dbReference type="Proteomes" id="UP000319731"/>
    </source>
</evidence>
<dbReference type="Gene3D" id="3.90.530.10">
    <property type="entry name" value="XPA C-terminal domain"/>
    <property type="match status" value="1"/>
</dbReference>
<dbReference type="GO" id="GO:1901255">
    <property type="term" value="P:nucleotide-excision repair involved in interstrand cross-link repair"/>
    <property type="evidence" value="ECO:0007669"/>
    <property type="project" value="TreeGrafter"/>
</dbReference>
<gene>
    <name evidence="6" type="ORF">SmJEL517_g00585</name>
</gene>
<proteinExistence type="predicted"/>